<feature type="region of interest" description="Disordered" evidence="1">
    <location>
        <begin position="113"/>
        <end position="135"/>
    </location>
</feature>
<organism evidence="2 3">
    <name type="scientific">Mycetomoellerius zeteki</name>
    <dbReference type="NCBI Taxonomy" id="64791"/>
    <lineage>
        <taxon>Eukaryota</taxon>
        <taxon>Metazoa</taxon>
        <taxon>Ecdysozoa</taxon>
        <taxon>Arthropoda</taxon>
        <taxon>Hexapoda</taxon>
        <taxon>Insecta</taxon>
        <taxon>Pterygota</taxon>
        <taxon>Neoptera</taxon>
        <taxon>Endopterygota</taxon>
        <taxon>Hymenoptera</taxon>
        <taxon>Apocrita</taxon>
        <taxon>Aculeata</taxon>
        <taxon>Formicoidea</taxon>
        <taxon>Formicidae</taxon>
        <taxon>Myrmicinae</taxon>
        <taxon>Mycetomoellerius</taxon>
    </lineage>
</organism>
<feature type="compositionally biased region" description="Pro residues" evidence="1">
    <location>
        <begin position="117"/>
        <end position="126"/>
    </location>
</feature>
<keyword evidence="3" id="KW-1185">Reference proteome</keyword>
<proteinExistence type="predicted"/>
<gene>
    <name evidence="2" type="ORF">ALC60_02932</name>
</gene>
<dbReference type="AlphaFoldDB" id="A0A151XBZ7"/>
<evidence type="ECO:0000313" key="3">
    <source>
        <dbReference type="Proteomes" id="UP000075809"/>
    </source>
</evidence>
<reference evidence="2 3" key="1">
    <citation type="submission" date="2015-09" db="EMBL/GenBank/DDBJ databases">
        <title>Trachymyrmex zeteki WGS genome.</title>
        <authorList>
            <person name="Nygaard S."/>
            <person name="Hu H."/>
            <person name="Boomsma J."/>
            <person name="Zhang G."/>
        </authorList>
    </citation>
    <scope>NUCLEOTIDE SEQUENCE [LARGE SCALE GENOMIC DNA]</scope>
    <source>
        <strain evidence="2">Tzet28-1</strain>
        <tissue evidence="2">Whole body</tissue>
    </source>
</reference>
<dbReference type="Proteomes" id="UP000075809">
    <property type="component" value="Unassembled WGS sequence"/>
</dbReference>
<accession>A0A151XBZ7</accession>
<evidence type="ECO:0000313" key="2">
    <source>
        <dbReference type="EMBL" id="KYQ57883.1"/>
    </source>
</evidence>
<protein>
    <submittedName>
        <fullName evidence="2">Uncharacterized protein</fullName>
    </submittedName>
</protein>
<sequence>MFVAEIGGRHVTPYTFFWKPRHSGLLSCRPFSSDENAPDKPTIRDLKAANRRYTEQRRRHVPVLRSFDSFVPPLTRFNDVRQPNDCSYTPAAHQLEIPLCVATKIAALRVAPRRFATPPPPPPTPALPAGGREGGSSFATAPSLLSSTHYVPCTRVTVRQHALYAYVSHTCGKRGWCLFFSLSFPSLLSLSLSLSLFSCQPFSLLLSRTAYTPETPAVYLQPRTGVSPPQHVAS</sequence>
<evidence type="ECO:0000256" key="1">
    <source>
        <dbReference type="SAM" id="MobiDB-lite"/>
    </source>
</evidence>
<dbReference type="EMBL" id="KQ982314">
    <property type="protein sequence ID" value="KYQ57883.1"/>
    <property type="molecule type" value="Genomic_DNA"/>
</dbReference>
<name>A0A151XBZ7_9HYME</name>